<name>A0AA88X6G5_9ASTE</name>
<accession>A0AA88X6G5</accession>
<proteinExistence type="predicted"/>
<dbReference type="PANTHER" id="PTHR34659">
    <property type="entry name" value="BNAA05G11610D PROTEIN"/>
    <property type="match status" value="1"/>
</dbReference>
<dbReference type="InterPro" id="IPR053273">
    <property type="entry name" value="CST_Regulator"/>
</dbReference>
<dbReference type="GO" id="GO:0006950">
    <property type="term" value="P:response to stress"/>
    <property type="evidence" value="ECO:0007669"/>
    <property type="project" value="TreeGrafter"/>
</dbReference>
<keyword evidence="4" id="KW-1185">Reference proteome</keyword>
<gene>
    <name evidence="3" type="ORF">RJ639_030504</name>
</gene>
<feature type="compositionally biased region" description="Basic and acidic residues" evidence="1">
    <location>
        <begin position="383"/>
        <end position="401"/>
    </location>
</feature>
<comment type="caution">
    <text evidence="3">The sequence shown here is derived from an EMBL/GenBank/DDBJ whole genome shotgun (WGS) entry which is preliminary data.</text>
</comment>
<dbReference type="InterPro" id="IPR004330">
    <property type="entry name" value="FAR1_DNA_bnd_dom"/>
</dbReference>
<dbReference type="Proteomes" id="UP001188597">
    <property type="component" value="Unassembled WGS sequence"/>
</dbReference>
<evidence type="ECO:0000313" key="3">
    <source>
        <dbReference type="EMBL" id="KAK3036490.1"/>
    </source>
</evidence>
<dbReference type="Pfam" id="PF03101">
    <property type="entry name" value="FAR1"/>
    <property type="match status" value="1"/>
</dbReference>
<dbReference type="AlphaFoldDB" id="A0AA88X6G5"/>
<evidence type="ECO:0000259" key="2">
    <source>
        <dbReference type="Pfam" id="PF03101"/>
    </source>
</evidence>
<evidence type="ECO:0000256" key="1">
    <source>
        <dbReference type="SAM" id="MobiDB-lite"/>
    </source>
</evidence>
<organism evidence="3 4">
    <name type="scientific">Escallonia herrerae</name>
    <dbReference type="NCBI Taxonomy" id="1293975"/>
    <lineage>
        <taxon>Eukaryota</taxon>
        <taxon>Viridiplantae</taxon>
        <taxon>Streptophyta</taxon>
        <taxon>Embryophyta</taxon>
        <taxon>Tracheophyta</taxon>
        <taxon>Spermatophyta</taxon>
        <taxon>Magnoliopsida</taxon>
        <taxon>eudicotyledons</taxon>
        <taxon>Gunneridae</taxon>
        <taxon>Pentapetalae</taxon>
        <taxon>asterids</taxon>
        <taxon>campanulids</taxon>
        <taxon>Escalloniales</taxon>
        <taxon>Escalloniaceae</taxon>
        <taxon>Escallonia</taxon>
    </lineage>
</organism>
<dbReference type="EMBL" id="JAVXUP010000146">
    <property type="protein sequence ID" value="KAK3036490.1"/>
    <property type="molecule type" value="Genomic_DNA"/>
</dbReference>
<evidence type="ECO:0000313" key="4">
    <source>
        <dbReference type="Proteomes" id="UP001188597"/>
    </source>
</evidence>
<protein>
    <recommendedName>
        <fullName evidence="2">FAR1 domain-containing protein</fullName>
    </recommendedName>
</protein>
<reference evidence="3" key="1">
    <citation type="submission" date="2022-12" db="EMBL/GenBank/DDBJ databases">
        <title>Draft genome assemblies for two species of Escallonia (Escalloniales).</title>
        <authorList>
            <person name="Chanderbali A."/>
            <person name="Dervinis C."/>
            <person name="Anghel I."/>
            <person name="Soltis D."/>
            <person name="Soltis P."/>
            <person name="Zapata F."/>
        </authorList>
    </citation>
    <scope>NUCLEOTIDE SEQUENCE</scope>
    <source>
        <strain evidence="3">UCBG64.0493</strain>
        <tissue evidence="3">Leaf</tissue>
    </source>
</reference>
<feature type="domain" description="FAR1" evidence="2">
    <location>
        <begin position="124"/>
        <end position="163"/>
    </location>
</feature>
<dbReference type="GO" id="GO:0005776">
    <property type="term" value="C:autophagosome"/>
    <property type="evidence" value="ECO:0007669"/>
    <property type="project" value="TreeGrafter"/>
</dbReference>
<feature type="region of interest" description="Disordered" evidence="1">
    <location>
        <begin position="375"/>
        <end position="401"/>
    </location>
</feature>
<dbReference type="GO" id="GO:0061908">
    <property type="term" value="C:phagophore"/>
    <property type="evidence" value="ECO:0007669"/>
    <property type="project" value="TreeGrafter"/>
</dbReference>
<dbReference type="PANTHER" id="PTHR34659:SF8">
    <property type="entry name" value="(RAPE) HYPOTHETICAL PROTEIN"/>
    <property type="match status" value="1"/>
</dbReference>
<sequence>MEYDSAFFYLPILPLPPFLVKGKNFAAHQGAASSCYPSTWQRVVGPASRPCSSHVKELAGERLMDIGGCSNTLSSSSMGKADDNEQELDDVCTMQSCQSNVHGGKVHEVPTIGMEFDSEQHAFDYYSEYAHRIGFSVRKQHVKKRAGIVARRTLCCSKQGNLHETVLLLLEKEMVAWDKGYAVTKVTQITDDMSNPPPRELAELWWGGRIREGRDRKRDIEREIDCKGIAWVGNVYQKFESMCLEVEESMYQDTAKFVENQVQTVGASVKKFYSDVVQDLLPPLPTDPVKVAAADLSVNPYLDAVVDKKPKASTKVDKLLIDKSRVITSVAAESTVSVNGQLKVNHVLQPYSGACPEEVYSELYLGKNNDGKIHVRSNVHNNGDSEKPKYIHPPSEKSRLNTLPEDRRASSFCCRMNDTGEAACQIIATTSPQASVRVSGSDTSEVEDEGKLVTGSMVAHVIADDSAFGSPLSDTIPSIESSDKEGTKLKTILSSGSLSTKCIALATADTCTNSGLVSRVDPYIGRDTQHNEHAGEEAIMSHTGNSGDSRIDVIEDDGTAKPCIESMEQCDDMSKLEETCILVDSDRLHFMPHSKGKQKSYKKKIRDAFSLKTRSARKQEYKQLAARYGDADPASKLNNACSPTPTLTLASNTKKIPTHDLCESEWELL</sequence>